<dbReference type="InterPro" id="IPR023631">
    <property type="entry name" value="Amidase_dom"/>
</dbReference>
<accession>A0A7G1KJ01</accession>
<evidence type="ECO:0000259" key="2">
    <source>
        <dbReference type="Pfam" id="PF01425"/>
    </source>
</evidence>
<dbReference type="KEGG" id="nwl:NWFMUON74_29000"/>
<dbReference type="InterPro" id="IPR006311">
    <property type="entry name" value="TAT_signal"/>
</dbReference>
<feature type="region of interest" description="Disordered" evidence="1">
    <location>
        <begin position="188"/>
        <end position="208"/>
    </location>
</feature>
<dbReference type="Proteomes" id="UP000516173">
    <property type="component" value="Chromosome"/>
</dbReference>
<protein>
    <recommendedName>
        <fullName evidence="2">Amidase domain-containing protein</fullName>
    </recommendedName>
</protein>
<dbReference type="RefSeq" id="WP_187688290.1">
    <property type="nucleotide sequence ID" value="NZ_AP023396.1"/>
</dbReference>
<dbReference type="PANTHER" id="PTHR42678:SF5">
    <property type="entry name" value="GLUTAMYL-TRNA(GLN) AMIDOTRANSFERASE SUBUNIT A"/>
    <property type="match status" value="1"/>
</dbReference>
<dbReference type="AlphaFoldDB" id="A0A7G1KJ01"/>
<proteinExistence type="predicted"/>
<gene>
    <name evidence="3" type="ORF">NWFMUON74_29000</name>
</gene>
<dbReference type="EMBL" id="AP023396">
    <property type="protein sequence ID" value="BCK55128.1"/>
    <property type="molecule type" value="Genomic_DNA"/>
</dbReference>
<evidence type="ECO:0000256" key="1">
    <source>
        <dbReference type="SAM" id="MobiDB-lite"/>
    </source>
</evidence>
<keyword evidence="4" id="KW-1185">Reference proteome</keyword>
<dbReference type="InterPro" id="IPR036928">
    <property type="entry name" value="AS_sf"/>
</dbReference>
<dbReference type="Pfam" id="PF01425">
    <property type="entry name" value="Amidase"/>
    <property type="match status" value="1"/>
</dbReference>
<reference evidence="3 4" key="1">
    <citation type="submission" date="2020-08" db="EMBL/GenBank/DDBJ databases">
        <title>Genome Sequencing of Nocardia wallacei strain FMUON74 and assembly.</title>
        <authorList>
            <person name="Toyokawa M."/>
            <person name="Uesaka K."/>
        </authorList>
    </citation>
    <scope>NUCLEOTIDE SEQUENCE [LARGE SCALE GENOMIC DNA]</scope>
    <source>
        <strain evidence="3 4">FMUON74</strain>
    </source>
</reference>
<evidence type="ECO:0000313" key="4">
    <source>
        <dbReference type="Proteomes" id="UP000516173"/>
    </source>
</evidence>
<sequence length="531" mass="54997">MAGAGTIPSARCRDAGPSRRMFLARAGAAGLGLALPAWSTGPARTDPAQSPTQMSIQELTRAFDRGALTSRELVAQHLDRIAVLDKAGPAVNAFITVDHTAVDTAAELDRERARTGKRGPLHGIPIVLKDNVNTADLPTTAGNALFRDYVPGNDATVTDLLRRAGGIVVGKANMHEWAMGASTVSSLGGQTRNPYDPHRSPGGSSGGTAAAVAAGFATAGLGTDTLGSIRIPAARNNCVGLRPTAGLVSRAGIIPLSTTQDAVGPITRTVTDAALLLDVIAGPDPADPSTLGSGRPGRTYLSFLDPNALAGKRIGIVDDFFGDPADPGCAATNAVVERAIGDMAALGARFVHIGDLGPLTSLAAELTEYEFRQAIDAYLAGSATPPPARNLWEIITSNTTVPDVQPLLIAYLPFTTESPMYHAAFAARTAMIQYTLRVLGDNRLDALLYPTTQTPAPPLDAPGAMRTADMLAEGRSPVTGLPAITVPAGFTDAGLPIGVELLGRPLDDGKLLAMAYAYEQATHHRTPPPLG</sequence>
<dbReference type="PANTHER" id="PTHR42678">
    <property type="entry name" value="AMIDASE"/>
    <property type="match status" value="1"/>
</dbReference>
<dbReference type="PROSITE" id="PS51318">
    <property type="entry name" value="TAT"/>
    <property type="match status" value="1"/>
</dbReference>
<evidence type="ECO:0000313" key="3">
    <source>
        <dbReference type="EMBL" id="BCK55128.1"/>
    </source>
</evidence>
<feature type="domain" description="Amidase" evidence="2">
    <location>
        <begin position="72"/>
        <end position="512"/>
    </location>
</feature>
<organism evidence="3 4">
    <name type="scientific">Nocardia wallacei</name>
    <dbReference type="NCBI Taxonomy" id="480035"/>
    <lineage>
        <taxon>Bacteria</taxon>
        <taxon>Bacillati</taxon>
        <taxon>Actinomycetota</taxon>
        <taxon>Actinomycetes</taxon>
        <taxon>Mycobacteriales</taxon>
        <taxon>Nocardiaceae</taxon>
        <taxon>Nocardia</taxon>
    </lineage>
</organism>
<dbReference type="SUPFAM" id="SSF75304">
    <property type="entry name" value="Amidase signature (AS) enzymes"/>
    <property type="match status" value="1"/>
</dbReference>
<dbReference type="GeneID" id="80347449"/>
<dbReference type="Gene3D" id="3.90.1300.10">
    <property type="entry name" value="Amidase signature (AS) domain"/>
    <property type="match status" value="1"/>
</dbReference>
<name>A0A7G1KJ01_9NOCA</name>